<dbReference type="SMART" id="SM00726">
    <property type="entry name" value="UIM"/>
    <property type="match status" value="2"/>
</dbReference>
<dbReference type="InterPro" id="IPR050730">
    <property type="entry name" value="UBX_domain-protein"/>
</dbReference>
<feature type="region of interest" description="Disordered" evidence="1">
    <location>
        <begin position="201"/>
        <end position="263"/>
    </location>
</feature>
<dbReference type="InterPro" id="IPR029071">
    <property type="entry name" value="Ubiquitin-like_domsf"/>
</dbReference>
<feature type="region of interest" description="Disordered" evidence="1">
    <location>
        <begin position="408"/>
        <end position="434"/>
    </location>
</feature>
<name>A0A7J7MI88_9MAGN</name>
<dbReference type="PANTHER" id="PTHR23322">
    <property type="entry name" value="FAS-ASSOCIATED PROTEIN"/>
    <property type="match status" value="1"/>
</dbReference>
<dbReference type="Gene3D" id="1.10.8.10">
    <property type="entry name" value="DNA helicase RuvA subunit, C-terminal domain"/>
    <property type="match status" value="1"/>
</dbReference>
<dbReference type="PROSITE" id="PS50033">
    <property type="entry name" value="UBX"/>
    <property type="match status" value="1"/>
</dbReference>
<proteinExistence type="predicted"/>
<dbReference type="Proteomes" id="UP000541444">
    <property type="component" value="Unassembled WGS sequence"/>
</dbReference>
<keyword evidence="4" id="KW-1185">Reference proteome</keyword>
<dbReference type="EMBL" id="JACGCM010001497">
    <property type="protein sequence ID" value="KAF6154448.1"/>
    <property type="molecule type" value="Genomic_DNA"/>
</dbReference>
<dbReference type="InterPro" id="IPR001012">
    <property type="entry name" value="UBX_dom"/>
</dbReference>
<dbReference type="Pfam" id="PF14555">
    <property type="entry name" value="UBA_4"/>
    <property type="match status" value="1"/>
</dbReference>
<dbReference type="GO" id="GO:0043130">
    <property type="term" value="F:ubiquitin binding"/>
    <property type="evidence" value="ECO:0007669"/>
    <property type="project" value="TreeGrafter"/>
</dbReference>
<reference evidence="3 4" key="1">
    <citation type="journal article" date="2020" name="IScience">
        <title>Genome Sequencing of the Endangered Kingdonia uniflora (Circaeasteraceae, Ranunculales) Reveals Potential Mechanisms of Evolutionary Specialization.</title>
        <authorList>
            <person name="Sun Y."/>
            <person name="Deng T."/>
            <person name="Zhang A."/>
            <person name="Moore M.J."/>
            <person name="Landis J.B."/>
            <person name="Lin N."/>
            <person name="Zhang H."/>
            <person name="Zhang X."/>
            <person name="Huang J."/>
            <person name="Zhang X."/>
            <person name="Sun H."/>
            <person name="Wang H."/>
        </authorList>
    </citation>
    <scope>NUCLEOTIDE SEQUENCE [LARGE SCALE GENOMIC DNA]</scope>
    <source>
        <strain evidence="3">TB1705</strain>
        <tissue evidence="3">Leaf</tissue>
    </source>
</reference>
<dbReference type="Gene3D" id="3.10.20.90">
    <property type="entry name" value="Phosphatidylinositol 3-kinase Catalytic Subunit, Chain A, domain 1"/>
    <property type="match status" value="1"/>
</dbReference>
<dbReference type="Gene3D" id="6.10.140.100">
    <property type="match status" value="1"/>
</dbReference>
<dbReference type="OrthoDB" id="1920064at2759"/>
<organism evidence="3 4">
    <name type="scientific">Kingdonia uniflora</name>
    <dbReference type="NCBI Taxonomy" id="39325"/>
    <lineage>
        <taxon>Eukaryota</taxon>
        <taxon>Viridiplantae</taxon>
        <taxon>Streptophyta</taxon>
        <taxon>Embryophyta</taxon>
        <taxon>Tracheophyta</taxon>
        <taxon>Spermatophyta</taxon>
        <taxon>Magnoliopsida</taxon>
        <taxon>Ranunculales</taxon>
        <taxon>Circaeasteraceae</taxon>
        <taxon>Kingdonia</taxon>
    </lineage>
</organism>
<evidence type="ECO:0000313" key="4">
    <source>
        <dbReference type="Proteomes" id="UP000541444"/>
    </source>
</evidence>
<feature type="region of interest" description="Disordered" evidence="1">
    <location>
        <begin position="280"/>
        <end position="377"/>
    </location>
</feature>
<feature type="compositionally biased region" description="Acidic residues" evidence="1">
    <location>
        <begin position="303"/>
        <end position="315"/>
    </location>
</feature>
<feature type="region of interest" description="Disordered" evidence="1">
    <location>
        <begin position="471"/>
        <end position="519"/>
    </location>
</feature>
<protein>
    <recommendedName>
        <fullName evidence="2">UBX domain-containing protein</fullName>
    </recommendedName>
</protein>
<feature type="compositionally biased region" description="Polar residues" evidence="1">
    <location>
        <begin position="280"/>
        <end position="292"/>
    </location>
</feature>
<dbReference type="CDD" id="cd01767">
    <property type="entry name" value="UBX"/>
    <property type="match status" value="1"/>
</dbReference>
<feature type="compositionally biased region" description="Basic and acidic residues" evidence="1">
    <location>
        <begin position="244"/>
        <end position="255"/>
    </location>
</feature>
<dbReference type="AlphaFoldDB" id="A0A7J7MI88"/>
<sequence length="572" mass="63349">MARPTQEAIETFMSITGASEVVGLQKLEEHGGNLNEAVDAYFNEGDRNMVPSTSVPEPENNFMDIDDDDPIQAEPRLPLLSGPMNLDPFSLLDPNFRRNFFQGIGGMEFPIGAPQVTHPREVREIPIEDKDGNSQSSGLGPRLAIEDVTDSSYAQGPEVDGTVIIDDEEDEEIPTVPSSQFSGQNDIEEQMIRAAIEASKREAEGYPSPQFAALSDPSGVDTQSRQPHSEDPELAHAVSLSLKTAEREKAMREQSEMVGTSEMGVVNLSAVEALGKLTSAHQSSFDKGTSSHFKSEEGASPIQDEDEDEDEDVEDQPLVRQRSRIVTSESMDSLKEAEEMADDSVPLSPRPHHTGSRPQRNEDPFHSEWGGISSEEHDEAVMLEAAIFGGIPEGTAYSSYGYRPHQPVQTGFDGSMGLYPRRAPRPPSPTLEAQRIIREQQDDEYLASLQADREKELKANEEAEACRLKEQAAKEAALEEERQKEEESRRKLLEEEEMKKELAQKEASLPQEPASNDENAVNLLVKMPDGSRRGRRFLKSDLLQSLFDFIDVGKGVKPGTYRLVILLYSILP</sequence>
<dbReference type="SUPFAM" id="SSF54236">
    <property type="entry name" value="Ubiquitin-like"/>
    <property type="match status" value="1"/>
</dbReference>
<dbReference type="CDD" id="cd14351">
    <property type="entry name" value="UBA_Ubx1_like"/>
    <property type="match status" value="1"/>
</dbReference>
<dbReference type="Pfam" id="PF00789">
    <property type="entry name" value="UBX"/>
    <property type="match status" value="1"/>
</dbReference>
<dbReference type="InterPro" id="IPR003903">
    <property type="entry name" value="UIM_dom"/>
</dbReference>
<evidence type="ECO:0000256" key="1">
    <source>
        <dbReference type="SAM" id="MobiDB-lite"/>
    </source>
</evidence>
<feature type="domain" description="UBX" evidence="2">
    <location>
        <begin position="516"/>
        <end position="572"/>
    </location>
</feature>
<comment type="caution">
    <text evidence="3">The sequence shown here is derived from an EMBL/GenBank/DDBJ whole genome shotgun (WGS) entry which is preliminary data.</text>
</comment>
<dbReference type="PANTHER" id="PTHR23322:SF93">
    <property type="entry name" value="UBX DOMAIN-CONTAINING PROTEIN 8"/>
    <property type="match status" value="1"/>
</dbReference>
<feature type="compositionally biased region" description="Basic and acidic residues" evidence="1">
    <location>
        <begin position="471"/>
        <end position="504"/>
    </location>
</feature>
<accession>A0A7J7MI88</accession>
<evidence type="ECO:0000259" key="2">
    <source>
        <dbReference type="PROSITE" id="PS50033"/>
    </source>
</evidence>
<gene>
    <name evidence="3" type="ORF">GIB67_028340</name>
</gene>
<dbReference type="InterPro" id="IPR009060">
    <property type="entry name" value="UBA-like_sf"/>
</dbReference>
<evidence type="ECO:0000313" key="3">
    <source>
        <dbReference type="EMBL" id="KAF6154448.1"/>
    </source>
</evidence>
<dbReference type="SUPFAM" id="SSF46934">
    <property type="entry name" value="UBA-like"/>
    <property type="match status" value="1"/>
</dbReference>